<reference evidence="2" key="1">
    <citation type="submission" date="2023-06" db="EMBL/GenBank/DDBJ databases">
        <title>Genomic of Agaribacillus aureum.</title>
        <authorList>
            <person name="Wang G."/>
        </authorList>
    </citation>
    <scope>NUCLEOTIDE SEQUENCE</scope>
    <source>
        <strain evidence="2">BMA12</strain>
    </source>
</reference>
<keyword evidence="1" id="KW-1133">Transmembrane helix</keyword>
<comment type="caution">
    <text evidence="2">The sequence shown here is derived from an EMBL/GenBank/DDBJ whole genome shotgun (WGS) entry which is preliminary data.</text>
</comment>
<dbReference type="InterPro" id="IPR013879">
    <property type="entry name" value="DUF1761"/>
</dbReference>
<gene>
    <name evidence="2" type="ORF">QQ020_27755</name>
</gene>
<feature type="transmembrane region" description="Helical" evidence="1">
    <location>
        <begin position="53"/>
        <end position="72"/>
    </location>
</feature>
<evidence type="ECO:0000313" key="2">
    <source>
        <dbReference type="EMBL" id="MDN5215904.1"/>
    </source>
</evidence>
<feature type="transmembrane region" description="Helical" evidence="1">
    <location>
        <begin position="84"/>
        <end position="102"/>
    </location>
</feature>
<keyword evidence="1" id="KW-0812">Transmembrane</keyword>
<feature type="transmembrane region" description="Helical" evidence="1">
    <location>
        <begin position="12"/>
        <end position="33"/>
    </location>
</feature>
<keyword evidence="1" id="KW-0472">Membrane</keyword>
<dbReference type="Pfam" id="PF08570">
    <property type="entry name" value="DUF1761"/>
    <property type="match status" value="1"/>
</dbReference>
<dbReference type="RefSeq" id="WP_346761240.1">
    <property type="nucleotide sequence ID" value="NZ_JAUJEB010000007.1"/>
</dbReference>
<evidence type="ECO:0000256" key="1">
    <source>
        <dbReference type="SAM" id="Phobius"/>
    </source>
</evidence>
<feature type="transmembrane region" description="Helical" evidence="1">
    <location>
        <begin position="114"/>
        <end position="134"/>
    </location>
</feature>
<accession>A0ABT8LDQ1</accession>
<name>A0ABT8LDQ1_9BACT</name>
<evidence type="ECO:0000313" key="3">
    <source>
        <dbReference type="Proteomes" id="UP001172083"/>
    </source>
</evidence>
<dbReference type="Proteomes" id="UP001172083">
    <property type="component" value="Unassembled WGS sequence"/>
</dbReference>
<dbReference type="EMBL" id="JAUJEB010000007">
    <property type="protein sequence ID" value="MDN5215904.1"/>
    <property type="molecule type" value="Genomic_DNA"/>
</dbReference>
<organism evidence="2 3">
    <name type="scientific">Agaribacillus aureus</name>
    <dbReference type="NCBI Taxonomy" id="3051825"/>
    <lineage>
        <taxon>Bacteria</taxon>
        <taxon>Pseudomonadati</taxon>
        <taxon>Bacteroidota</taxon>
        <taxon>Cytophagia</taxon>
        <taxon>Cytophagales</taxon>
        <taxon>Splendidivirgaceae</taxon>
        <taxon>Agaribacillus</taxon>
    </lineage>
</organism>
<keyword evidence="3" id="KW-1185">Reference proteome</keyword>
<sequence length="145" mass="16796">MQSQKINHAAVWVAGVLVQFLPPLWYDTMFFGIRWMELNKVSEKDFADFSPLNFIWAILSAVALAYTLAWLFKSLNITTALKGLQLAFLFWFSFLFLELATQNAFTLRPFELTLIDQMVVLIKYEIITLVLILWKKKDQAPSVAQ</sequence>
<protein>
    <submittedName>
        <fullName evidence="2">DUF1761 domain-containing protein</fullName>
    </submittedName>
</protein>
<proteinExistence type="predicted"/>